<reference evidence="2" key="1">
    <citation type="submission" date="2022-10" db="EMBL/GenBank/DDBJ databases">
        <title>The complete genomes of actinobacterial strains from the NBC collection.</title>
        <authorList>
            <person name="Joergensen T.S."/>
            <person name="Alvarez Arevalo M."/>
            <person name="Sterndorff E.B."/>
            <person name="Faurdal D."/>
            <person name="Vuksanovic O."/>
            <person name="Mourched A.-S."/>
            <person name="Charusanti P."/>
            <person name="Shaw S."/>
            <person name="Blin K."/>
            <person name="Weber T."/>
        </authorList>
    </citation>
    <scope>NUCLEOTIDE SEQUENCE</scope>
    <source>
        <strain evidence="2">NBC_00148</strain>
    </source>
</reference>
<keyword evidence="1" id="KW-0472">Membrane</keyword>
<sequence length="117" mass="12210">MFPALPAPASSAPLTRPRPATTRQVFLVALIWCVPLAALSFLGFLVLMVAMWSAASGESPVSVLLGAAGVLAVGAAALTGLYHSPPLRRMVPMNRLALLGVVVWPFPVITLACVFNS</sequence>
<feature type="transmembrane region" description="Helical" evidence="1">
    <location>
        <begin position="25"/>
        <end position="55"/>
    </location>
</feature>
<gene>
    <name evidence="2" type="ORF">OG222_15730</name>
</gene>
<keyword evidence="1" id="KW-0812">Transmembrane</keyword>
<feature type="transmembrane region" description="Helical" evidence="1">
    <location>
        <begin position="96"/>
        <end position="115"/>
    </location>
</feature>
<proteinExistence type="predicted"/>
<evidence type="ECO:0000313" key="2">
    <source>
        <dbReference type="EMBL" id="WTQ74460.1"/>
    </source>
</evidence>
<organism evidence="2">
    <name type="scientific">Streptomyces sp. NBC_00148</name>
    <dbReference type="NCBI Taxonomy" id="2903626"/>
    <lineage>
        <taxon>Bacteria</taxon>
        <taxon>Bacillati</taxon>
        <taxon>Actinomycetota</taxon>
        <taxon>Actinomycetes</taxon>
        <taxon>Kitasatosporales</taxon>
        <taxon>Streptomycetaceae</taxon>
        <taxon>Streptomyces</taxon>
    </lineage>
</organism>
<accession>A0AAU1LTK0</accession>
<dbReference type="AlphaFoldDB" id="A0AAU1LTK0"/>
<name>A0AAU1LTK0_9ACTN</name>
<dbReference type="EMBL" id="CP108169">
    <property type="protein sequence ID" value="WTQ74460.1"/>
    <property type="molecule type" value="Genomic_DNA"/>
</dbReference>
<protein>
    <submittedName>
        <fullName evidence="2">Uncharacterized protein</fullName>
    </submittedName>
</protein>
<keyword evidence="1" id="KW-1133">Transmembrane helix</keyword>
<feature type="transmembrane region" description="Helical" evidence="1">
    <location>
        <begin position="61"/>
        <end position="84"/>
    </location>
</feature>
<evidence type="ECO:0000256" key="1">
    <source>
        <dbReference type="SAM" id="Phobius"/>
    </source>
</evidence>